<keyword evidence="2" id="KW-1185">Reference proteome</keyword>
<reference evidence="1 2" key="1">
    <citation type="journal article" date="2006" name="Nature">
        <title>Insights from the genome of the biotrophic fungal plant pathogen Ustilago maydis.</title>
        <authorList>
            <person name="Kamper J."/>
            <person name="Kahmann R."/>
            <person name="Bolker M."/>
            <person name="Ma L.J."/>
            <person name="Brefort T."/>
            <person name="Saville B.J."/>
            <person name="Banuett F."/>
            <person name="Kronstad J.W."/>
            <person name="Gold S.E."/>
            <person name="Muller O."/>
            <person name="Perlin M.H."/>
            <person name="Wosten H.A."/>
            <person name="de Vries R."/>
            <person name="Ruiz-Herrera J."/>
            <person name="Reynaga-Pena C.G."/>
            <person name="Snetselaar K."/>
            <person name="McCann M."/>
            <person name="Perez-Martin J."/>
            <person name="Feldbrugge M."/>
            <person name="Basse C.W."/>
            <person name="Steinberg G."/>
            <person name="Ibeas J.I."/>
            <person name="Holloman W."/>
            <person name="Guzman P."/>
            <person name="Farman M."/>
            <person name="Stajich J.E."/>
            <person name="Sentandreu R."/>
            <person name="Gonzalez-Prieto J.M."/>
            <person name="Kennell J.C."/>
            <person name="Molina L."/>
            <person name="Schirawski J."/>
            <person name="Mendoza-Mendoza A."/>
            <person name="Greilinger D."/>
            <person name="Munch K."/>
            <person name="Rossel N."/>
            <person name="Scherer M."/>
            <person name="Vranes M."/>
            <person name="Ladendorf O."/>
            <person name="Vincon V."/>
            <person name="Fuchs U."/>
            <person name="Sandrock B."/>
            <person name="Meng S."/>
            <person name="Ho E.C."/>
            <person name="Cahill M.J."/>
            <person name="Boyce K.J."/>
            <person name="Klose J."/>
            <person name="Klosterman S.J."/>
            <person name="Deelstra H.J."/>
            <person name="Ortiz-Castellanos L."/>
            <person name="Li W."/>
            <person name="Sanchez-Alonso P."/>
            <person name="Schreier P.H."/>
            <person name="Hauser-Hahn I."/>
            <person name="Vaupel M."/>
            <person name="Koopmann E."/>
            <person name="Friedrich G."/>
            <person name="Voss H."/>
            <person name="Schluter T."/>
            <person name="Margolis J."/>
            <person name="Platt D."/>
            <person name="Swimmer C."/>
            <person name="Gnirke A."/>
            <person name="Chen F."/>
            <person name="Vysotskaia V."/>
            <person name="Mannhaupt G."/>
            <person name="Guldener U."/>
            <person name="Munsterkotter M."/>
            <person name="Haase D."/>
            <person name="Oesterheld M."/>
            <person name="Mewes H.W."/>
            <person name="Mauceli E.W."/>
            <person name="DeCaprio D."/>
            <person name="Wade C.M."/>
            <person name="Butler J."/>
            <person name="Young S."/>
            <person name="Jaffe D.B."/>
            <person name="Calvo S."/>
            <person name="Nusbaum C."/>
            <person name="Galagan J."/>
            <person name="Birren B.W."/>
        </authorList>
    </citation>
    <scope>NUCLEOTIDE SEQUENCE [LARGE SCALE GENOMIC DNA]</scope>
    <source>
        <strain evidence="2">DSM 14603 / FGSC 9021 / UM521</strain>
    </source>
</reference>
<protein>
    <submittedName>
        <fullName evidence="1">Uncharacterized protein</fullName>
    </submittedName>
</protein>
<dbReference type="GO" id="GO:0005783">
    <property type="term" value="C:endoplasmic reticulum"/>
    <property type="evidence" value="ECO:0000318"/>
    <property type="project" value="GO_Central"/>
</dbReference>
<evidence type="ECO:0000313" key="1">
    <source>
        <dbReference type="EMBL" id="KIS69306.1"/>
    </source>
</evidence>
<accession>A0A0D1E096</accession>
<dbReference type="OrthoDB" id="265717at2759"/>
<dbReference type="Proteomes" id="UP000000561">
    <property type="component" value="Chromosome 6"/>
</dbReference>
<dbReference type="KEGG" id="uma:UMAG_10301"/>
<dbReference type="PANTHER" id="PTHR28049">
    <property type="entry name" value="TRANSMEMBRANE PROTEIN YOR223W"/>
    <property type="match status" value="1"/>
</dbReference>
<dbReference type="VEuPathDB" id="FungiDB:UMAG_10301"/>
<dbReference type="InParanoid" id="A0A0D1E096"/>
<dbReference type="RefSeq" id="XP_011389184.1">
    <property type="nucleotide sequence ID" value="XM_011390882.1"/>
</dbReference>
<proteinExistence type="predicted"/>
<dbReference type="GO" id="GO:0044695">
    <property type="term" value="C:Dsc E3 ubiquitin ligase complex"/>
    <property type="evidence" value="ECO:0000318"/>
    <property type="project" value="GO_Central"/>
</dbReference>
<dbReference type="InterPro" id="IPR045226">
    <property type="entry name" value="Dsc3"/>
</dbReference>
<evidence type="ECO:0000313" key="2">
    <source>
        <dbReference type="Proteomes" id="UP000000561"/>
    </source>
</evidence>
<dbReference type="AlphaFoldDB" id="A0A0D1E096"/>
<dbReference type="GeneID" id="23566349"/>
<dbReference type="EMBL" id="CM003145">
    <property type="protein sequence ID" value="KIS69306.1"/>
    <property type="molecule type" value="Genomic_DNA"/>
</dbReference>
<name>A0A0D1E096_MYCMD</name>
<dbReference type="PANTHER" id="PTHR28049:SF1">
    <property type="entry name" value="DSC E3 UBIQUITIN LIGASE COMPLEX SUBUNIT 3"/>
    <property type="match status" value="1"/>
</dbReference>
<sequence length="294" mass="31909">MLSATFCANVRSMTGSYLCAILLICVSFAFAFALPVTSPPQQLEARQAPNQVAIDYPTDQTAAFNVTTFVLPIPLSEAYSLASPYELILDHGLPTSVIPQGYFPLLLTGGYFHDIRQRYLGVVPLQVEQLSMLLLYLPYVDVLGGGQRPFKRNIKTYMDQLIPTLVSGLTQFVNAEVAIFDPAHAAYKPSGGNTVSLAVSQGIANPIDGPGVVNPLYQAVFSRTSSSPITEAKFRSMLAQPFYTNPGTGCNLVTFYYNYTNANPGFVTGNAQTFTPLLRSSTDHRNAYGYTAAT</sequence>
<organism evidence="1 2">
    <name type="scientific">Mycosarcoma maydis</name>
    <name type="common">Corn smut fungus</name>
    <name type="synonym">Ustilago maydis</name>
    <dbReference type="NCBI Taxonomy" id="5270"/>
    <lineage>
        <taxon>Eukaryota</taxon>
        <taxon>Fungi</taxon>
        <taxon>Dikarya</taxon>
        <taxon>Basidiomycota</taxon>
        <taxon>Ustilaginomycotina</taxon>
        <taxon>Ustilaginomycetes</taxon>
        <taxon>Ustilaginales</taxon>
        <taxon>Ustilaginaceae</taxon>
        <taxon>Mycosarcoma</taxon>
    </lineage>
</organism>
<gene>
    <name evidence="1" type="ORF">UMAG_10301</name>
</gene>